<dbReference type="InterPro" id="IPR037159">
    <property type="entry name" value="RNA_POL_N_sf"/>
</dbReference>
<evidence type="ECO:0000313" key="15">
    <source>
        <dbReference type="EMBL" id="EJT72265.1"/>
    </source>
</evidence>
<dbReference type="HOGENOM" id="CLU_003364_1_0_1"/>
<reference evidence="16" key="4">
    <citation type="journal article" date="2015" name="G3 (Bethesda)">
        <title>Genome sequences of three phytopathogenic species of the Magnaporthaceae family of fungi.</title>
        <authorList>
            <person name="Okagaki L.H."/>
            <person name="Nunes C.C."/>
            <person name="Sailsbery J."/>
            <person name="Clay B."/>
            <person name="Brown D."/>
            <person name="John T."/>
            <person name="Oh Y."/>
            <person name="Young N."/>
            <person name="Fitzgerald M."/>
            <person name="Haas B.J."/>
            <person name="Zeng Q."/>
            <person name="Young S."/>
            <person name="Adiconis X."/>
            <person name="Fan L."/>
            <person name="Levin J.Z."/>
            <person name="Mitchell T.K."/>
            <person name="Okubara P.A."/>
            <person name="Farman M.L."/>
            <person name="Kohn L.M."/>
            <person name="Birren B."/>
            <person name="Ma L.-J."/>
            <person name="Dean R.A."/>
        </authorList>
    </citation>
    <scope>NUCLEOTIDE SEQUENCE</scope>
    <source>
        <strain evidence="16">R3-111a-1</strain>
    </source>
</reference>
<feature type="region of interest" description="Disordered" evidence="13">
    <location>
        <begin position="301"/>
        <end position="339"/>
    </location>
</feature>
<gene>
    <name evidence="16" type="primary">20349589</name>
    <name evidence="15" type="ORF">GGTG_09131</name>
</gene>
<dbReference type="GO" id="GO:0034245">
    <property type="term" value="C:mitochondrial DNA-directed RNA polymerase complex"/>
    <property type="evidence" value="ECO:0007669"/>
    <property type="project" value="TreeGrafter"/>
</dbReference>
<evidence type="ECO:0000256" key="8">
    <source>
        <dbReference type="ARBA" id="ARBA00022946"/>
    </source>
</evidence>
<dbReference type="EC" id="2.7.7.6" evidence="4 12"/>
<keyword evidence="17" id="KW-1185">Reference proteome</keyword>
<feature type="compositionally biased region" description="Low complexity" evidence="13">
    <location>
        <begin position="307"/>
        <end position="320"/>
    </location>
</feature>
<dbReference type="EnsemblFungi" id="EJT72265">
    <property type="protein sequence ID" value="EJT72265"/>
    <property type="gene ID" value="GGTG_09131"/>
</dbReference>
<dbReference type="Gene3D" id="1.10.287.280">
    <property type="match status" value="1"/>
</dbReference>
<protein>
    <recommendedName>
        <fullName evidence="4 12">DNA-directed RNA polymerase</fullName>
        <ecNumber evidence="4 12">2.7.7.6</ecNumber>
    </recommendedName>
</protein>
<comment type="similarity">
    <text evidence="3 12">Belongs to the phage and mitochondrial RNA polymerase family.</text>
</comment>
<dbReference type="GO" id="GO:0006390">
    <property type="term" value="P:mitochondrial transcription"/>
    <property type="evidence" value="ECO:0007669"/>
    <property type="project" value="TreeGrafter"/>
</dbReference>
<evidence type="ECO:0000256" key="1">
    <source>
        <dbReference type="ARBA" id="ARBA00004026"/>
    </source>
</evidence>
<name>J3P6J0_GAET3</name>
<keyword evidence="10 12" id="KW-0804">Transcription</keyword>
<feature type="compositionally biased region" description="Basic and acidic residues" evidence="13">
    <location>
        <begin position="1384"/>
        <end position="1405"/>
    </location>
</feature>
<dbReference type="FunFam" id="1.10.287.280:FF:000001">
    <property type="entry name" value="DNA-directed RNA polymerase"/>
    <property type="match status" value="1"/>
</dbReference>
<feature type="compositionally biased region" description="Low complexity" evidence="13">
    <location>
        <begin position="520"/>
        <end position="531"/>
    </location>
</feature>
<dbReference type="Proteomes" id="UP000006039">
    <property type="component" value="Unassembled WGS sequence"/>
</dbReference>
<evidence type="ECO:0000256" key="9">
    <source>
        <dbReference type="ARBA" id="ARBA00023128"/>
    </source>
</evidence>
<feature type="compositionally biased region" description="Basic and acidic residues" evidence="13">
    <location>
        <begin position="1140"/>
        <end position="1152"/>
    </location>
</feature>
<evidence type="ECO:0000313" key="16">
    <source>
        <dbReference type="EnsemblFungi" id="EJT72265"/>
    </source>
</evidence>
<evidence type="ECO:0000256" key="6">
    <source>
        <dbReference type="ARBA" id="ARBA00022679"/>
    </source>
</evidence>
<dbReference type="VEuPathDB" id="FungiDB:GGTG_09131"/>
<feature type="domain" description="DNA-directed RNA polymerase N-terminal" evidence="14">
    <location>
        <begin position="371"/>
        <end position="744"/>
    </location>
</feature>
<dbReference type="EMBL" id="GL385399">
    <property type="protein sequence ID" value="EJT72265.1"/>
    <property type="molecule type" value="Genomic_DNA"/>
</dbReference>
<feature type="compositionally biased region" description="Low complexity" evidence="13">
    <location>
        <begin position="540"/>
        <end position="556"/>
    </location>
</feature>
<comment type="catalytic activity">
    <reaction evidence="11 12">
        <text>RNA(n) + a ribonucleoside 5'-triphosphate = RNA(n+1) + diphosphate</text>
        <dbReference type="Rhea" id="RHEA:21248"/>
        <dbReference type="Rhea" id="RHEA-COMP:14527"/>
        <dbReference type="Rhea" id="RHEA-COMP:17342"/>
        <dbReference type="ChEBI" id="CHEBI:33019"/>
        <dbReference type="ChEBI" id="CHEBI:61557"/>
        <dbReference type="ChEBI" id="CHEBI:140395"/>
        <dbReference type="EC" id="2.7.7.6"/>
    </reaction>
</comment>
<accession>J3P6J0</accession>
<dbReference type="OrthoDB" id="276422at2759"/>
<dbReference type="PROSITE" id="PS00900">
    <property type="entry name" value="RNA_POL_PHAGE_1"/>
    <property type="match status" value="1"/>
</dbReference>
<feature type="region of interest" description="Disordered" evidence="13">
    <location>
        <begin position="21"/>
        <end position="106"/>
    </location>
</feature>
<dbReference type="STRING" id="644352.J3P6J0"/>
<reference evidence="15" key="3">
    <citation type="submission" date="2010-09" db="EMBL/GenBank/DDBJ databases">
        <title>Annotation of Gaeumannomyces graminis var. tritici R3-111a-1.</title>
        <authorList>
            <consortium name="The Broad Institute Genome Sequencing Platform"/>
            <person name="Ma L.-J."/>
            <person name="Dead R."/>
            <person name="Young S.K."/>
            <person name="Zeng Q."/>
            <person name="Gargeya S."/>
            <person name="Fitzgerald M."/>
            <person name="Haas B."/>
            <person name="Abouelleil A."/>
            <person name="Alvarado L."/>
            <person name="Arachchi H.M."/>
            <person name="Berlin A."/>
            <person name="Brown A."/>
            <person name="Chapman S.B."/>
            <person name="Chen Z."/>
            <person name="Dunbar C."/>
            <person name="Freedman E."/>
            <person name="Gearin G."/>
            <person name="Gellesch M."/>
            <person name="Goldberg J."/>
            <person name="Griggs A."/>
            <person name="Gujja S."/>
            <person name="Heiman D."/>
            <person name="Howarth C."/>
            <person name="Larson L."/>
            <person name="Lui A."/>
            <person name="MacDonald P.J.P."/>
            <person name="Mehta T."/>
            <person name="Montmayeur A."/>
            <person name="Murphy C."/>
            <person name="Neiman D."/>
            <person name="Pearson M."/>
            <person name="Priest M."/>
            <person name="Roberts A."/>
            <person name="Saif S."/>
            <person name="Shea T."/>
            <person name="Shenoy N."/>
            <person name="Sisk P."/>
            <person name="Stolte C."/>
            <person name="Sykes S."/>
            <person name="Yandava C."/>
            <person name="Wortman J."/>
            <person name="Nusbaum C."/>
            <person name="Birren B."/>
        </authorList>
    </citation>
    <scope>NUCLEOTIDE SEQUENCE</scope>
    <source>
        <strain evidence="15">R3-111a-1</strain>
    </source>
</reference>
<dbReference type="InterPro" id="IPR029262">
    <property type="entry name" value="RPOL_N"/>
</dbReference>
<evidence type="ECO:0000256" key="12">
    <source>
        <dbReference type="RuleBase" id="RU003805"/>
    </source>
</evidence>
<reference evidence="16" key="5">
    <citation type="submission" date="2018-04" db="UniProtKB">
        <authorList>
            <consortium name="EnsemblFungi"/>
        </authorList>
    </citation>
    <scope>IDENTIFICATION</scope>
    <source>
        <strain evidence="16">R3-111a-1</strain>
    </source>
</reference>
<dbReference type="Pfam" id="PF14700">
    <property type="entry name" value="RPOL_N"/>
    <property type="match status" value="1"/>
</dbReference>
<evidence type="ECO:0000256" key="3">
    <source>
        <dbReference type="ARBA" id="ARBA00009493"/>
    </source>
</evidence>
<evidence type="ECO:0000259" key="14">
    <source>
        <dbReference type="SMART" id="SM01311"/>
    </source>
</evidence>
<evidence type="ECO:0000256" key="7">
    <source>
        <dbReference type="ARBA" id="ARBA00022695"/>
    </source>
</evidence>
<evidence type="ECO:0000256" key="11">
    <source>
        <dbReference type="ARBA" id="ARBA00048552"/>
    </source>
</evidence>
<dbReference type="GeneID" id="20349589"/>
<dbReference type="Pfam" id="PF00940">
    <property type="entry name" value="RNA_pol"/>
    <property type="match status" value="1"/>
</dbReference>
<dbReference type="Gene3D" id="1.10.1320.10">
    <property type="entry name" value="DNA-directed RNA polymerase, N-terminal domain"/>
    <property type="match status" value="1"/>
</dbReference>
<sequence length="1501" mass="166023">MLSQVRCYRRGLALPRLTRPVSGPALARSHPRHFRSTVAASSVLSRAQDGQATPRGAASHSVSREPRRGLATAIDGYPLPGADPGKPMPSASFSGPGSTTASAPRSYDLRPFDVSSVLILRDQHKNPKVARRRSVRNVSGDVEELLSMFDACLRIGKLERASIMLARITSDFPIIARSDIMDLHNDYLHRAIELLMESPSMTKADAIHDWYELNLRAVEPALKQTPETIAYMLKACLISSPTRDGRLNRLVSRYMAMAPGTVGLEVLYMTDILTDTDRARITEICPTYNLAIAESAKPVEEREAASAEDSAASVEAPVSSMTSPGPSSYPEVLSTPQKGSGLKTLKQTLSLFREIPAGIDIDTLTQPQRREIQARLERDAVDAAIERWRDDNQALQKMGLSTSISSASLNSRLYDWQRALEARLKLEFTEFDALDKAGLGEKVRGENAERAVYGPFLQLSTPSRLAALTILAVLSGVSGNGVDVGVPLYSLVKTLGSAAEEDVRTQRRDEAEAKKRKAFTKAAKLKASQSKAEPKEELQGEPQQELQPQQQQQPQQRGREQPEPEYMARPDISPELQDGDWNESVGEPTARVEALYSQDPSAERWPVGIKYQVGAALLQAIIQTATITVVKEHPETGSLVSESQPAFVHNQQYKRGKKVGVLVVNKTLVEMLKREPRADFLARHLPMVCEPEPWTRFDRGGFIESPAQMVRVKPGERDQKIYAEAAIENGHMEQIMKGLDSLGKTAWKINKNVFGVMLDVWNSGEALANIPPLDPKIPVPEEPVATEDPVARRKWLNAVKMAENLKSSLHGVRCFMNFQLEIARAVRDQTIYFPHNVDFRGRAYPLPTYFNHMGADHVRGLMLFAKGKELGEEGFRWLKVHLANVFGFDKASLREREKFAMENLENIMDSATNPLTGRRWWLKGEDPWQCLATCYELKAAFESPDATKFISHLPVHQDGTCNGLQHYAALGGDEWGARQVNLEPGERPADVYSAVADLVSEDLARDAEAGNFMAKALNGKIKRKVVKQTVMTNVYGVTFAGAKKQVQKQLDALYPDLAEQAGVEPVVLSSYIAMKIFSALSQMFSGAHEIQTWLGEIGGRVCRAITPEQLKQLAAQFPEEQLMTGDGRSKTKAAKGVKTAKGDKAAKGDATAKGKKKKAPTTDDLLSHFRSTIVWTTPLRMPVVQPYRHTGVRLISTCLQTLALKTPEASDPVNRRKQLQAFPPNFIHSLDASHMMLSALECGEMGLTFAAVHDSFWTHATDVGRMSRVLRDAFVRIHTEDVIARLAAEFETRYAGSVYMAKIKFGSPGTPQIWSWRKKTGFSLVEELMLEKKRQELLRSEDPAEVAKGLAMETPSSILEAETAVEEVTEKEDVEQFSLGKVPEAEHAQMEKDMLKAQKDSEKASVADPESDVGDSTEEGPTEGTHVEAGGDTVEDGMGRIQALLGTSGFDVAMHPQNFPEKKRSDSAKETILWMPLTFPPLPKKGNFDVNRLKGSDYFFS</sequence>
<dbReference type="RefSeq" id="XP_009225239.1">
    <property type="nucleotide sequence ID" value="XM_009226975.1"/>
</dbReference>
<dbReference type="PANTHER" id="PTHR10102">
    <property type="entry name" value="DNA-DIRECTED RNA POLYMERASE, MITOCHONDRIAL"/>
    <property type="match status" value="1"/>
</dbReference>
<keyword evidence="6 12" id="KW-0808">Transferase</keyword>
<dbReference type="InterPro" id="IPR002092">
    <property type="entry name" value="DNA-dir_Rpol_phage-type"/>
</dbReference>
<feature type="region of interest" description="Disordered" evidence="13">
    <location>
        <begin position="500"/>
        <end position="581"/>
    </location>
</feature>
<dbReference type="InterPro" id="IPR043502">
    <property type="entry name" value="DNA/RNA_pol_sf"/>
</dbReference>
<evidence type="ECO:0000313" key="17">
    <source>
        <dbReference type="Proteomes" id="UP000006039"/>
    </source>
</evidence>
<evidence type="ECO:0000256" key="13">
    <source>
        <dbReference type="SAM" id="MobiDB-lite"/>
    </source>
</evidence>
<keyword evidence="9" id="KW-0496">Mitochondrion</keyword>
<dbReference type="Gene3D" id="1.10.150.20">
    <property type="entry name" value="5' to 3' exonuclease, C-terminal subdomain"/>
    <property type="match status" value="1"/>
</dbReference>
<evidence type="ECO:0000256" key="2">
    <source>
        <dbReference type="ARBA" id="ARBA00004173"/>
    </source>
</evidence>
<feature type="region of interest" description="Disordered" evidence="13">
    <location>
        <begin position="1384"/>
        <end position="1434"/>
    </location>
</feature>
<reference evidence="15" key="2">
    <citation type="submission" date="2010-07" db="EMBL/GenBank/DDBJ databases">
        <authorList>
            <consortium name="The Broad Institute Genome Sequencing Platform"/>
            <consortium name="Broad Institute Genome Sequencing Center for Infectious Disease"/>
            <person name="Ma L.-J."/>
            <person name="Dead R."/>
            <person name="Young S."/>
            <person name="Zeng Q."/>
            <person name="Koehrsen M."/>
            <person name="Alvarado L."/>
            <person name="Berlin A."/>
            <person name="Chapman S.B."/>
            <person name="Chen Z."/>
            <person name="Freedman E."/>
            <person name="Gellesch M."/>
            <person name="Goldberg J."/>
            <person name="Griggs A."/>
            <person name="Gujja S."/>
            <person name="Heilman E.R."/>
            <person name="Heiman D."/>
            <person name="Hepburn T."/>
            <person name="Howarth C."/>
            <person name="Jen D."/>
            <person name="Larson L."/>
            <person name="Mehta T."/>
            <person name="Neiman D."/>
            <person name="Pearson M."/>
            <person name="Roberts A."/>
            <person name="Saif S."/>
            <person name="Shea T."/>
            <person name="Shenoy N."/>
            <person name="Sisk P."/>
            <person name="Stolte C."/>
            <person name="Sykes S."/>
            <person name="Walk T."/>
            <person name="White J."/>
            <person name="Yandava C."/>
            <person name="Haas B."/>
            <person name="Nusbaum C."/>
            <person name="Birren B."/>
        </authorList>
    </citation>
    <scope>NUCLEOTIDE SEQUENCE</scope>
    <source>
        <strain evidence="15">R3-111a-1</strain>
    </source>
</reference>
<reference evidence="17" key="1">
    <citation type="submission" date="2010-07" db="EMBL/GenBank/DDBJ databases">
        <title>The genome sequence of Gaeumannomyces graminis var. tritici strain R3-111a-1.</title>
        <authorList>
            <consortium name="The Broad Institute Genome Sequencing Platform"/>
            <person name="Ma L.-J."/>
            <person name="Dead R."/>
            <person name="Young S."/>
            <person name="Zeng Q."/>
            <person name="Koehrsen M."/>
            <person name="Alvarado L."/>
            <person name="Berlin A."/>
            <person name="Chapman S.B."/>
            <person name="Chen Z."/>
            <person name="Freedman E."/>
            <person name="Gellesch M."/>
            <person name="Goldberg J."/>
            <person name="Griggs A."/>
            <person name="Gujja S."/>
            <person name="Heilman E.R."/>
            <person name="Heiman D."/>
            <person name="Hepburn T."/>
            <person name="Howarth C."/>
            <person name="Jen D."/>
            <person name="Larson L."/>
            <person name="Mehta T."/>
            <person name="Neiman D."/>
            <person name="Pearson M."/>
            <person name="Roberts A."/>
            <person name="Saif S."/>
            <person name="Shea T."/>
            <person name="Shenoy N."/>
            <person name="Sisk P."/>
            <person name="Stolte C."/>
            <person name="Sykes S."/>
            <person name="Walk T."/>
            <person name="White J."/>
            <person name="Yandava C."/>
            <person name="Haas B."/>
            <person name="Nusbaum C."/>
            <person name="Birren B."/>
        </authorList>
    </citation>
    <scope>NUCLEOTIDE SEQUENCE [LARGE SCALE GENOMIC DNA]</scope>
    <source>
        <strain evidence="17">R3-111a-1</strain>
    </source>
</reference>
<dbReference type="FunCoup" id="J3P6J0">
    <property type="interactions" value="243"/>
</dbReference>
<feature type="compositionally biased region" description="Basic and acidic residues" evidence="13">
    <location>
        <begin position="557"/>
        <end position="568"/>
    </location>
</feature>
<dbReference type="GO" id="GO:0001018">
    <property type="term" value="F:mitochondrial promoter sequence-specific DNA binding"/>
    <property type="evidence" value="ECO:0007669"/>
    <property type="project" value="TreeGrafter"/>
</dbReference>
<dbReference type="SUPFAM" id="SSF56672">
    <property type="entry name" value="DNA/RNA polymerases"/>
    <property type="match status" value="1"/>
</dbReference>
<feature type="compositionally biased region" description="Polar residues" evidence="13">
    <location>
        <begin position="91"/>
        <end position="103"/>
    </location>
</feature>
<feature type="compositionally biased region" description="Polar residues" evidence="13">
    <location>
        <begin position="38"/>
        <end position="51"/>
    </location>
</feature>
<dbReference type="InterPro" id="IPR046950">
    <property type="entry name" value="DNA-dir_Rpol_C_phage-type"/>
</dbReference>
<feature type="compositionally biased region" description="Acidic residues" evidence="13">
    <location>
        <begin position="1409"/>
        <end position="1421"/>
    </location>
</feature>
<keyword evidence="8" id="KW-0809">Transit peptide</keyword>
<feature type="region of interest" description="Disordered" evidence="13">
    <location>
        <begin position="1124"/>
        <end position="1161"/>
    </location>
</feature>
<evidence type="ECO:0000256" key="10">
    <source>
        <dbReference type="ARBA" id="ARBA00023163"/>
    </source>
</evidence>
<keyword evidence="5 12" id="KW-0240">DNA-directed RNA polymerase</keyword>
<dbReference type="PROSITE" id="PS00489">
    <property type="entry name" value="RNA_POL_PHAGE_2"/>
    <property type="match status" value="1"/>
</dbReference>
<evidence type="ECO:0000256" key="5">
    <source>
        <dbReference type="ARBA" id="ARBA00022478"/>
    </source>
</evidence>
<keyword evidence="7 12" id="KW-0548">Nucleotidyltransferase</keyword>
<feature type="compositionally biased region" description="Basic and acidic residues" evidence="13">
    <location>
        <begin position="501"/>
        <end position="513"/>
    </location>
</feature>
<proteinExistence type="inferred from homology"/>
<comment type="subcellular location">
    <subcellularLocation>
        <location evidence="2">Mitochondrion</location>
    </subcellularLocation>
</comment>
<organism evidence="15">
    <name type="scientific">Gaeumannomyces tritici (strain R3-111a-1)</name>
    <name type="common">Wheat and barley take-all root rot fungus</name>
    <name type="synonym">Gaeumannomyces graminis var. tritici</name>
    <dbReference type="NCBI Taxonomy" id="644352"/>
    <lineage>
        <taxon>Eukaryota</taxon>
        <taxon>Fungi</taxon>
        <taxon>Dikarya</taxon>
        <taxon>Ascomycota</taxon>
        <taxon>Pezizomycotina</taxon>
        <taxon>Sordariomycetes</taxon>
        <taxon>Sordariomycetidae</taxon>
        <taxon>Magnaporthales</taxon>
        <taxon>Magnaporthaceae</taxon>
        <taxon>Gaeumannomyces</taxon>
    </lineage>
</organism>
<comment type="function">
    <text evidence="1 12">DNA-dependent RNA polymerase catalyzes the transcription of DNA into RNA using the four ribonucleoside triphosphates as substrates.</text>
</comment>
<dbReference type="SMART" id="SM01311">
    <property type="entry name" value="RPOL_N"/>
    <property type="match status" value="1"/>
</dbReference>
<dbReference type="GO" id="GO:0003899">
    <property type="term" value="F:DNA-directed RNA polymerase activity"/>
    <property type="evidence" value="ECO:0007669"/>
    <property type="project" value="UniProtKB-EC"/>
</dbReference>
<dbReference type="PANTHER" id="PTHR10102:SF0">
    <property type="entry name" value="DNA-DIRECTED RNA POLYMERASE, MITOCHONDRIAL"/>
    <property type="match status" value="1"/>
</dbReference>
<evidence type="ECO:0000256" key="4">
    <source>
        <dbReference type="ARBA" id="ARBA00012418"/>
    </source>
</evidence>
<dbReference type="eggNOG" id="KOG1038">
    <property type="taxonomic scope" value="Eukaryota"/>
</dbReference>